<dbReference type="NCBIfam" id="TIGR00086">
    <property type="entry name" value="smpB"/>
    <property type="match status" value="1"/>
</dbReference>
<dbReference type="PROSITE" id="PS01317">
    <property type="entry name" value="SSRP"/>
    <property type="match status" value="1"/>
</dbReference>
<dbReference type="Gene3D" id="2.40.280.10">
    <property type="match status" value="1"/>
</dbReference>
<keyword evidence="2 3" id="KW-0694">RNA-binding</keyword>
<dbReference type="PANTHER" id="PTHR30308:SF2">
    <property type="entry name" value="SSRA-BINDING PROTEIN"/>
    <property type="match status" value="1"/>
</dbReference>
<dbReference type="GO" id="GO:0005829">
    <property type="term" value="C:cytosol"/>
    <property type="evidence" value="ECO:0007669"/>
    <property type="project" value="TreeGrafter"/>
</dbReference>
<dbReference type="InterPro" id="IPR020081">
    <property type="entry name" value="SsrA-bd_prot_CS"/>
</dbReference>
<comment type="similarity">
    <text evidence="3">Belongs to the SmpB family.</text>
</comment>
<dbReference type="HAMAP" id="MF_00023">
    <property type="entry name" value="SmpB"/>
    <property type="match status" value="1"/>
</dbReference>
<keyword evidence="5" id="KW-1185">Reference proteome</keyword>
<evidence type="ECO:0000313" key="4">
    <source>
        <dbReference type="EMBL" id="ABJ90631.1"/>
    </source>
</evidence>
<sequence length="156" mass="18718">MNISKKKKLFLNKKVKYNFYIKKKFISGIELQGWEVKSIRAGHVQISDGHVIIKNNEVYLTNVQFQPLIYTSDLKFCLSNRVRKLLLKKKEIFFLKMYSIKKGYTIVPIKLFWIKSWCKIKIALVKGKSKMDKRQDKRNNSWKIERDTIFKRILIK</sequence>
<evidence type="ECO:0000256" key="3">
    <source>
        <dbReference type="HAMAP-Rule" id="MF_00023"/>
    </source>
</evidence>
<dbReference type="AlphaFoldDB" id="Q057R8"/>
<dbReference type="InterPro" id="IPR000037">
    <property type="entry name" value="SsrA-bd_prot"/>
</dbReference>
<dbReference type="CDD" id="cd09294">
    <property type="entry name" value="SmpB"/>
    <property type="match status" value="1"/>
</dbReference>
<accession>Q057R8</accession>
<dbReference type="PANTHER" id="PTHR30308">
    <property type="entry name" value="TMRNA-BINDING COMPONENT OF TRANS-TRANSLATION TAGGING COMPLEX"/>
    <property type="match status" value="1"/>
</dbReference>
<dbReference type="Proteomes" id="UP000000669">
    <property type="component" value="Chromosome"/>
</dbReference>
<dbReference type="eggNOG" id="COG0691">
    <property type="taxonomic scope" value="Bacteria"/>
</dbReference>
<keyword evidence="1 3" id="KW-0963">Cytoplasm</keyword>
<dbReference type="GO" id="GO:0070930">
    <property type="term" value="P:trans-translation-dependent protein tagging"/>
    <property type="evidence" value="ECO:0007669"/>
    <property type="project" value="TreeGrafter"/>
</dbReference>
<proteinExistence type="inferred from homology"/>
<organism evidence="4 5">
    <name type="scientific">Buchnera aphidicola subsp. Cinara cedri (strain Cc)</name>
    <dbReference type="NCBI Taxonomy" id="372461"/>
    <lineage>
        <taxon>Bacteria</taxon>
        <taxon>Pseudomonadati</taxon>
        <taxon>Pseudomonadota</taxon>
        <taxon>Gammaproteobacteria</taxon>
        <taxon>Enterobacterales</taxon>
        <taxon>Erwiniaceae</taxon>
        <taxon>Buchnera</taxon>
    </lineage>
</organism>
<dbReference type="EMBL" id="CP000263">
    <property type="protein sequence ID" value="ABJ90631.1"/>
    <property type="molecule type" value="Genomic_DNA"/>
</dbReference>
<dbReference type="GO" id="GO:0070929">
    <property type="term" value="P:trans-translation"/>
    <property type="evidence" value="ECO:0007669"/>
    <property type="project" value="UniProtKB-UniRule"/>
</dbReference>
<dbReference type="GO" id="GO:0003723">
    <property type="term" value="F:RNA binding"/>
    <property type="evidence" value="ECO:0007669"/>
    <property type="project" value="UniProtKB-UniRule"/>
</dbReference>
<dbReference type="STRING" id="372461.BCc_159"/>
<comment type="subcellular location">
    <subcellularLocation>
        <location evidence="3">Cytoplasm</location>
    </subcellularLocation>
    <text evidence="3">The tmRNA-SmpB complex associates with stalled 70S ribosomes.</text>
</comment>
<dbReference type="KEGG" id="bcc:BCc_159"/>
<gene>
    <name evidence="3 4" type="primary">smpB</name>
    <name evidence="4" type="ordered locus">BCc_159</name>
</gene>
<dbReference type="Pfam" id="PF01668">
    <property type="entry name" value="SmpB"/>
    <property type="match status" value="1"/>
</dbReference>
<dbReference type="SUPFAM" id="SSF74982">
    <property type="entry name" value="Small protein B (SmpB)"/>
    <property type="match status" value="1"/>
</dbReference>
<evidence type="ECO:0000256" key="2">
    <source>
        <dbReference type="ARBA" id="ARBA00022884"/>
    </source>
</evidence>
<dbReference type="InterPro" id="IPR023620">
    <property type="entry name" value="SmpB"/>
</dbReference>
<dbReference type="HOGENOM" id="CLU_3439431_0_0_6"/>
<name>Q057R8_BUCCC</name>
<reference evidence="4 5" key="1">
    <citation type="journal article" date="2006" name="Science">
        <title>A small microbial genome: the end of a long symbiotic relationship?</title>
        <authorList>
            <person name="Perez-Brocal V."/>
            <person name="Gil R."/>
            <person name="Ramos S."/>
            <person name="Lamelas A."/>
            <person name="Postigo M."/>
            <person name="Michelena J.M."/>
            <person name="Silva F.J."/>
            <person name="Moya A."/>
            <person name="Latorre A."/>
        </authorList>
    </citation>
    <scope>NUCLEOTIDE SEQUENCE [LARGE SCALE GENOMIC DNA]</scope>
    <source>
        <strain evidence="5">Cc</strain>
    </source>
</reference>
<evidence type="ECO:0000256" key="1">
    <source>
        <dbReference type="ARBA" id="ARBA00022490"/>
    </source>
</evidence>
<dbReference type="NCBIfam" id="NF003843">
    <property type="entry name" value="PRK05422.1"/>
    <property type="match status" value="1"/>
</dbReference>
<evidence type="ECO:0000313" key="5">
    <source>
        <dbReference type="Proteomes" id="UP000000669"/>
    </source>
</evidence>
<comment type="function">
    <text evidence="3">Required for rescue of stalled ribosomes mediated by trans-translation. Binds to transfer-messenger RNA (tmRNA), required for stable association of tmRNA with ribosomes. tmRNA and SmpB together mimic tRNA shape, replacing the anticodon stem-loop with SmpB. tmRNA is encoded by the ssrA gene; the 2 termini fold to resemble tRNA(Ala) and it encodes a 'tag peptide', a short internal open reading frame. During trans-translation Ala-aminoacylated tmRNA acts like a tRNA, entering the A-site of stalled ribosomes, displacing the stalled mRNA. The ribosome then switches to translate the ORF on the tmRNA; the nascent peptide is terminated with the 'tag peptide' encoded by the tmRNA and targeted for degradation. The ribosome is freed to recommence translation, which seems to be the essential function of trans-translation.</text>
</comment>
<protein>
    <recommendedName>
        <fullName evidence="3">SsrA-binding protein</fullName>
    </recommendedName>
    <alternativeName>
        <fullName evidence="3">Small protein B</fullName>
    </alternativeName>
</protein>